<dbReference type="SUPFAM" id="SSF48371">
    <property type="entry name" value="ARM repeat"/>
    <property type="match status" value="1"/>
</dbReference>
<proteinExistence type="inferred from homology"/>
<dbReference type="AlphaFoldDB" id="D4DK25"/>
<feature type="domain" description="DUF2428" evidence="2">
    <location>
        <begin position="12"/>
        <end position="195"/>
    </location>
</feature>
<dbReference type="InterPro" id="IPR019442">
    <property type="entry name" value="THADA/TRM732_DUF2428"/>
</dbReference>
<protein>
    <submittedName>
        <fullName evidence="3">HEAT repeat protein</fullName>
    </submittedName>
</protein>
<comment type="similarity">
    <text evidence="1">Belongs to the THADA family.</text>
</comment>
<dbReference type="RefSeq" id="XP_003018446.1">
    <property type="nucleotide sequence ID" value="XM_003018400.1"/>
</dbReference>
<keyword evidence="4" id="KW-1185">Reference proteome</keyword>
<gene>
    <name evidence="3" type="ORF">TRV_07546</name>
</gene>
<dbReference type="EMBL" id="ACYE01000450">
    <property type="protein sequence ID" value="EFE37801.1"/>
    <property type="molecule type" value="Genomic_DNA"/>
</dbReference>
<sequence length="897" mass="99186">MKYSSMDDILTAISLLLNAILSNTSFAPLGTQEGLNYDEFARVGSLTFSQLAELRHRGAFSAVSQTFVSCCQRCSVSKDNAVAELPQTWFKEILSTIYGQSAKLTRRSAGLPALALGVASSAKRPFFHEIMEKLQDIAKIPPTSVSEQVDVKLPQVHAMNCLKDIFTATNLATVTEEYLMPALSISAECLGSEIFPGLIPLLTGLLEKGAAKGSSDNTLSEQLSITTERVFPALELIGNKFPSPATSEDERILESVSWQFDSPVWGIRDHAARTYATLVDRDDILSVILKLSKTSIQGQNQLHGIALCIKYLLRRICAAPVAYYQCKRSITLFDIHSTKYLLALLPAVVSTTEPMFTNLGRHVSSPFTLRELVEIINDLLQSGMTKGTEDTIVDHFDAISTILHLDKHYQNIIYNPKPGSPMERSSSLLLESIAFSYLMTGALLKSPVDDLAQFIQTVSLVDADIAASILGRFSMVSLGHLSSRSDRLKLYFRIITDGLSKDTRLIAISSLSDELEAIQESAEESHAAFRELDFLVSWSSTLPISESPGEPLWGRKMTDATIRLQGCLLSLHIRQSPSILSSDSTFIERFNKLVQQLSVSMRDETVSAIYMLLSLRAAKIQFPVTPILIDVMFVLYDMLNDDDVEIREAATLVASKALADDLMVFRLPAASASAIADLLTRQYPGSSGVFEGALQRFLGAPSQRRLFVPVAETLNKAINESTALFAEEKQNLYIDEVREIKLWGQHLIQLEKGAINCSLYGHFSTWVMDGLDSLIQLAADKSKDSLLGWTSNTDVFVIGIRILYGAKVLLLTHRSVSIDVNTIELTHKLQALYTCTYTSELNPAWSSLLEGGVNNMNILIEYSFSFFSDSYPLIFIHHKGLIYRLSTSGEVNRTPYP</sequence>
<name>D4DK25_TRIVH</name>
<evidence type="ECO:0000259" key="2">
    <source>
        <dbReference type="Pfam" id="PF10350"/>
    </source>
</evidence>
<dbReference type="GO" id="GO:0005829">
    <property type="term" value="C:cytosol"/>
    <property type="evidence" value="ECO:0007669"/>
    <property type="project" value="TreeGrafter"/>
</dbReference>
<dbReference type="OrthoDB" id="289314at2759"/>
<reference evidence="4" key="1">
    <citation type="journal article" date="2011" name="Genome Biol.">
        <title>Comparative and functional genomics provide insights into the pathogenicity of dermatophytic fungi.</title>
        <authorList>
            <person name="Burmester A."/>
            <person name="Shelest E."/>
            <person name="Gloeckner G."/>
            <person name="Heddergott C."/>
            <person name="Schindler S."/>
            <person name="Staib P."/>
            <person name="Heidel A."/>
            <person name="Felder M."/>
            <person name="Petzold A."/>
            <person name="Szafranski K."/>
            <person name="Feuermann M."/>
            <person name="Pedruzzi I."/>
            <person name="Priebe S."/>
            <person name="Groth M."/>
            <person name="Winkler R."/>
            <person name="Li W."/>
            <person name="Kniemeyer O."/>
            <person name="Schroeckh V."/>
            <person name="Hertweck C."/>
            <person name="Hube B."/>
            <person name="White T.C."/>
            <person name="Platzer M."/>
            <person name="Guthke R."/>
            <person name="Heitman J."/>
            <person name="Woestemeyer J."/>
            <person name="Zipfel P.F."/>
            <person name="Monod M."/>
            <person name="Brakhage A.A."/>
        </authorList>
    </citation>
    <scope>NUCLEOTIDE SEQUENCE [LARGE SCALE GENOMIC DNA]</scope>
    <source>
        <strain evidence="4">HKI 0517</strain>
    </source>
</reference>
<dbReference type="InterPro" id="IPR051954">
    <property type="entry name" value="tRNA_methyltransferase_THADA"/>
</dbReference>
<evidence type="ECO:0000256" key="1">
    <source>
        <dbReference type="ARBA" id="ARBA00010409"/>
    </source>
</evidence>
<dbReference type="InterPro" id="IPR016024">
    <property type="entry name" value="ARM-type_fold"/>
</dbReference>
<dbReference type="Proteomes" id="UP000008383">
    <property type="component" value="Unassembled WGS sequence"/>
</dbReference>
<evidence type="ECO:0000313" key="3">
    <source>
        <dbReference type="EMBL" id="EFE37801.1"/>
    </source>
</evidence>
<evidence type="ECO:0000313" key="4">
    <source>
        <dbReference type="Proteomes" id="UP000008383"/>
    </source>
</evidence>
<dbReference type="PANTHER" id="PTHR14387">
    <property type="entry name" value="THADA/DEATH RECEPTOR INTERACTING PROTEIN"/>
    <property type="match status" value="1"/>
</dbReference>
<dbReference type="Pfam" id="PF10350">
    <property type="entry name" value="DUF2428"/>
    <property type="match status" value="1"/>
</dbReference>
<dbReference type="Pfam" id="PF26523">
    <property type="entry name" value="Trm732_C"/>
    <property type="match status" value="1"/>
</dbReference>
<dbReference type="HOGENOM" id="CLU_001011_1_1_1"/>
<accession>D4DK25</accession>
<dbReference type="GeneID" id="9584376"/>
<organism evidence="3 4">
    <name type="scientific">Trichophyton verrucosum (strain HKI 0517)</name>
    <dbReference type="NCBI Taxonomy" id="663202"/>
    <lineage>
        <taxon>Eukaryota</taxon>
        <taxon>Fungi</taxon>
        <taxon>Dikarya</taxon>
        <taxon>Ascomycota</taxon>
        <taxon>Pezizomycotina</taxon>
        <taxon>Eurotiomycetes</taxon>
        <taxon>Eurotiomycetidae</taxon>
        <taxon>Onygenales</taxon>
        <taxon>Arthrodermataceae</taxon>
        <taxon>Trichophyton</taxon>
    </lineage>
</organism>
<dbReference type="GO" id="GO:0030488">
    <property type="term" value="P:tRNA methylation"/>
    <property type="evidence" value="ECO:0007669"/>
    <property type="project" value="TreeGrafter"/>
</dbReference>
<dbReference type="PANTHER" id="PTHR14387:SF0">
    <property type="entry name" value="DUF2428 DOMAIN-CONTAINING PROTEIN"/>
    <property type="match status" value="1"/>
</dbReference>
<comment type="caution">
    <text evidence="3">The sequence shown here is derived from an EMBL/GenBank/DDBJ whole genome shotgun (WGS) entry which is preliminary data.</text>
</comment>
<dbReference type="KEGG" id="tve:TRV_07546"/>